<dbReference type="SUPFAM" id="SSF56112">
    <property type="entry name" value="Protein kinase-like (PK-like)"/>
    <property type="match status" value="1"/>
</dbReference>
<reference evidence="2 3" key="1">
    <citation type="submission" date="2019-08" db="EMBL/GenBank/DDBJ databases">
        <authorList>
            <person name="Shi S."/>
        </authorList>
    </citation>
    <scope>NUCLEOTIDE SEQUENCE [LARGE SCALE GENOMIC DNA]</scope>
    <source>
        <strain evidence="2 3">GY10130</strain>
    </source>
</reference>
<sequence length="258" mass="29453">MNQLLKSTYKLMQQRTFIFHLGSKTYKFFSPKKINYRHAELQGNKAALQTDFWAEHVLEVSPYPLGLTMATGKPVSGQMPESAEQFINRKLHQAISYPHHVITEAFNLEKMRQLIAFGLEADLLSYAETILKNIRLPITSAHGDLHPGNMLCLGNKLMIIDWSMFSAKGSFITDYIHYYNYSTALQHKESWSKAILREATYLSDLSATLSLPVPQLRLLYCLSRISGEVSQRKSAGEVLPRQIKKYNVVLKQVLNELS</sequence>
<dbReference type="InterPro" id="IPR002575">
    <property type="entry name" value="Aminoglycoside_PTrfase"/>
</dbReference>
<dbReference type="OrthoDB" id="852758at2"/>
<proteinExistence type="predicted"/>
<dbReference type="AlphaFoldDB" id="A0A5C8KAR8"/>
<accession>A0A5C8KAR8</accession>
<organism evidence="2 3">
    <name type="scientific">Pontibacter qinzhouensis</name>
    <dbReference type="NCBI Taxonomy" id="2603253"/>
    <lineage>
        <taxon>Bacteria</taxon>
        <taxon>Pseudomonadati</taxon>
        <taxon>Bacteroidota</taxon>
        <taxon>Cytophagia</taxon>
        <taxon>Cytophagales</taxon>
        <taxon>Hymenobacteraceae</taxon>
        <taxon>Pontibacter</taxon>
    </lineage>
</organism>
<name>A0A5C8KAR8_9BACT</name>
<evidence type="ECO:0000313" key="3">
    <source>
        <dbReference type="Proteomes" id="UP000321926"/>
    </source>
</evidence>
<evidence type="ECO:0000313" key="2">
    <source>
        <dbReference type="EMBL" id="TXK46766.1"/>
    </source>
</evidence>
<dbReference type="Gene3D" id="3.90.1200.10">
    <property type="match status" value="1"/>
</dbReference>
<feature type="domain" description="Aminoglycoside phosphotransferase" evidence="1">
    <location>
        <begin position="112"/>
        <end position="179"/>
    </location>
</feature>
<dbReference type="Proteomes" id="UP000321926">
    <property type="component" value="Unassembled WGS sequence"/>
</dbReference>
<keyword evidence="3" id="KW-1185">Reference proteome</keyword>
<dbReference type="RefSeq" id="WP_147921706.1">
    <property type="nucleotide sequence ID" value="NZ_VRTY01000033.1"/>
</dbReference>
<evidence type="ECO:0000259" key="1">
    <source>
        <dbReference type="Pfam" id="PF01636"/>
    </source>
</evidence>
<protein>
    <submittedName>
        <fullName evidence="2">Phosphotransferase</fullName>
    </submittedName>
</protein>
<dbReference type="EMBL" id="VRTY01000033">
    <property type="protein sequence ID" value="TXK46766.1"/>
    <property type="molecule type" value="Genomic_DNA"/>
</dbReference>
<dbReference type="InterPro" id="IPR011009">
    <property type="entry name" value="Kinase-like_dom_sf"/>
</dbReference>
<dbReference type="GO" id="GO:0016740">
    <property type="term" value="F:transferase activity"/>
    <property type="evidence" value="ECO:0007669"/>
    <property type="project" value="UniProtKB-KW"/>
</dbReference>
<gene>
    <name evidence="2" type="ORF">FVR03_10515</name>
</gene>
<comment type="caution">
    <text evidence="2">The sequence shown here is derived from an EMBL/GenBank/DDBJ whole genome shotgun (WGS) entry which is preliminary data.</text>
</comment>
<dbReference type="Pfam" id="PF01636">
    <property type="entry name" value="APH"/>
    <property type="match status" value="1"/>
</dbReference>
<keyword evidence="2" id="KW-0808">Transferase</keyword>